<feature type="transmembrane region" description="Helical" evidence="6">
    <location>
        <begin position="109"/>
        <end position="132"/>
    </location>
</feature>
<keyword evidence="4 6" id="KW-0472">Membrane</keyword>
<evidence type="ECO:0000256" key="5">
    <source>
        <dbReference type="SAM" id="MobiDB-lite"/>
    </source>
</evidence>
<comment type="caution">
    <text evidence="8">The sequence shown here is derived from an EMBL/GenBank/DDBJ whole genome shotgun (WGS) entry which is preliminary data.</text>
</comment>
<feature type="transmembrane region" description="Helical" evidence="6">
    <location>
        <begin position="67"/>
        <end position="88"/>
    </location>
</feature>
<feature type="transmembrane region" description="Helical" evidence="6">
    <location>
        <begin position="345"/>
        <end position="365"/>
    </location>
</feature>
<comment type="subcellular location">
    <subcellularLocation>
        <location evidence="1">Membrane</location>
        <topology evidence="1">Multi-pass membrane protein</topology>
    </subcellularLocation>
</comment>
<feature type="transmembrane region" description="Helical" evidence="6">
    <location>
        <begin position="173"/>
        <end position="194"/>
    </location>
</feature>
<dbReference type="AlphaFoldDB" id="V7DIG4"/>
<dbReference type="Pfam" id="PF00324">
    <property type="entry name" value="AA_permease"/>
    <property type="match status" value="1"/>
</dbReference>
<feature type="transmembrane region" description="Helical" evidence="6">
    <location>
        <begin position="406"/>
        <end position="424"/>
    </location>
</feature>
<keyword evidence="2 6" id="KW-0812">Transmembrane</keyword>
<sequence>MDKNRPKHNYKKALDRTMANPPSSTPVQLRRVLGLPALVFFGLVYMVPLTIFTTYGIVTELTGGRTAGAYIVTLVAMLFTATSYSFMVKRFPVAGSAYSYTNMAFGPNVGFLAGWSLLLDYLFLPMINYLLIGLFLNIAFPAIPAWSIALAAIALVTVLNVVGIHSVAKTSNLIVGAQIVFIVVFVALSCQSLAGQPLDLLSPLLGDGSQPGFGALMAGAAVLCLSFLGFDAVSTLAEECRDARRDVPRAIILTTLFAGVLFTVLAYVSQLVLPGTTFANADAAANEVMFKAGGQFLANFFTAAYVAGSLGSALASQAAVSRILFTMGRDKVLPQRTFGYLSPRFGTPVFAILLVSAFSLLALIIDLATLASLISFGALVAFSAVNLAVVKTHLVDDGSQRSLKGLLSYGLVPMVGLGLTLWLWTSLSALTLVIGLCWFALGLAYLAVLTAGFRRPVRLVDFTEAT</sequence>
<dbReference type="InterPro" id="IPR050367">
    <property type="entry name" value="APC_superfamily"/>
</dbReference>
<keyword evidence="3 6" id="KW-1133">Transmembrane helix</keyword>
<feature type="transmembrane region" description="Helical" evidence="6">
    <location>
        <begin position="138"/>
        <end position="161"/>
    </location>
</feature>
<evidence type="ECO:0000256" key="1">
    <source>
        <dbReference type="ARBA" id="ARBA00004141"/>
    </source>
</evidence>
<feature type="domain" description="Amino acid permease/ SLC12A" evidence="7">
    <location>
        <begin position="39"/>
        <end position="385"/>
    </location>
</feature>
<evidence type="ECO:0000256" key="4">
    <source>
        <dbReference type="ARBA" id="ARBA00023136"/>
    </source>
</evidence>
<feature type="region of interest" description="Disordered" evidence="5">
    <location>
        <begin position="1"/>
        <end position="24"/>
    </location>
</feature>
<organism evidence="8 9">
    <name type="scientific">Pseudomonas taiwanensis SJ9</name>
    <dbReference type="NCBI Taxonomy" id="1388762"/>
    <lineage>
        <taxon>Bacteria</taxon>
        <taxon>Pseudomonadati</taxon>
        <taxon>Pseudomonadota</taxon>
        <taxon>Gammaproteobacteria</taxon>
        <taxon>Pseudomonadales</taxon>
        <taxon>Pseudomonadaceae</taxon>
        <taxon>Pseudomonas</taxon>
    </lineage>
</organism>
<feature type="transmembrane region" description="Helical" evidence="6">
    <location>
        <begin position="430"/>
        <end position="449"/>
    </location>
</feature>
<dbReference type="GO" id="GO:0055085">
    <property type="term" value="P:transmembrane transport"/>
    <property type="evidence" value="ECO:0007669"/>
    <property type="project" value="InterPro"/>
</dbReference>
<evidence type="ECO:0000313" key="9">
    <source>
        <dbReference type="Proteomes" id="UP000018511"/>
    </source>
</evidence>
<reference evidence="8 9" key="1">
    <citation type="submission" date="2013-10" db="EMBL/GenBank/DDBJ databases">
        <title>Whole Genome Shotgun Sequence of Pseudomonas taiwanensis SJ9.</title>
        <authorList>
            <person name="Hong S.-J."/>
            <person name="Shin J.-H."/>
        </authorList>
    </citation>
    <scope>NUCLEOTIDE SEQUENCE [LARGE SCALE GENOMIC DNA]</scope>
    <source>
        <strain evidence="8 9">SJ9</strain>
    </source>
</reference>
<feature type="compositionally biased region" description="Basic residues" evidence="5">
    <location>
        <begin position="1"/>
        <end position="11"/>
    </location>
</feature>
<evidence type="ECO:0000259" key="7">
    <source>
        <dbReference type="Pfam" id="PF00324"/>
    </source>
</evidence>
<dbReference type="Proteomes" id="UP000018511">
    <property type="component" value="Unassembled WGS sequence"/>
</dbReference>
<dbReference type="Gene3D" id="1.20.1740.10">
    <property type="entry name" value="Amino acid/polyamine transporter I"/>
    <property type="match status" value="1"/>
</dbReference>
<dbReference type="GO" id="GO:0016020">
    <property type="term" value="C:membrane"/>
    <property type="evidence" value="ECO:0007669"/>
    <property type="project" value="UniProtKB-SubCell"/>
</dbReference>
<name>V7DIG4_9PSED</name>
<feature type="transmembrane region" description="Helical" evidence="6">
    <location>
        <begin position="32"/>
        <end position="55"/>
    </location>
</feature>
<feature type="transmembrane region" description="Helical" evidence="6">
    <location>
        <begin position="214"/>
        <end position="237"/>
    </location>
</feature>
<dbReference type="PANTHER" id="PTHR42770:SF8">
    <property type="entry name" value="PUTRESCINE IMPORTER PUUP"/>
    <property type="match status" value="1"/>
</dbReference>
<dbReference type="PANTHER" id="PTHR42770">
    <property type="entry name" value="AMINO ACID TRANSPORTER-RELATED"/>
    <property type="match status" value="1"/>
</dbReference>
<dbReference type="InterPro" id="IPR004841">
    <property type="entry name" value="AA-permease/SLC12A_dom"/>
</dbReference>
<dbReference type="PIRSF" id="PIRSF006060">
    <property type="entry name" value="AA_transporter"/>
    <property type="match status" value="1"/>
</dbReference>
<feature type="transmembrane region" description="Helical" evidence="6">
    <location>
        <begin position="371"/>
        <end position="394"/>
    </location>
</feature>
<feature type="transmembrane region" description="Helical" evidence="6">
    <location>
        <begin position="249"/>
        <end position="268"/>
    </location>
</feature>
<evidence type="ECO:0000313" key="8">
    <source>
        <dbReference type="EMBL" id="ESW41273.1"/>
    </source>
</evidence>
<dbReference type="EMBL" id="AXUP01000007">
    <property type="protein sequence ID" value="ESW41273.1"/>
    <property type="molecule type" value="Genomic_DNA"/>
</dbReference>
<gene>
    <name evidence="8" type="ORF">O164_01275</name>
</gene>
<evidence type="ECO:0000256" key="6">
    <source>
        <dbReference type="SAM" id="Phobius"/>
    </source>
</evidence>
<evidence type="ECO:0000256" key="3">
    <source>
        <dbReference type="ARBA" id="ARBA00022989"/>
    </source>
</evidence>
<proteinExistence type="predicted"/>
<evidence type="ECO:0000256" key="2">
    <source>
        <dbReference type="ARBA" id="ARBA00022692"/>
    </source>
</evidence>
<dbReference type="PATRIC" id="fig|1388762.3.peg.263"/>
<accession>V7DIG4</accession>
<feature type="transmembrane region" description="Helical" evidence="6">
    <location>
        <begin position="296"/>
        <end position="325"/>
    </location>
</feature>
<protein>
    <submittedName>
        <fullName evidence="8">Amino acid ABC transporter permease</fullName>
    </submittedName>
</protein>